<organism evidence="4 5">
    <name type="scientific">Kitasatospora setae (strain ATCC 33774 / DSM 43861 / JCM 3304 / KCC A-0304 / NBRC 14216 / KM-6054)</name>
    <name type="common">Streptomyces setae</name>
    <dbReference type="NCBI Taxonomy" id="452652"/>
    <lineage>
        <taxon>Bacteria</taxon>
        <taxon>Bacillati</taxon>
        <taxon>Actinomycetota</taxon>
        <taxon>Actinomycetes</taxon>
        <taxon>Kitasatosporales</taxon>
        <taxon>Streptomycetaceae</taxon>
        <taxon>Kitasatospora</taxon>
    </lineage>
</organism>
<dbReference type="Pfam" id="PF09557">
    <property type="entry name" value="DUF2382"/>
    <property type="match status" value="1"/>
</dbReference>
<dbReference type="EMBL" id="AP010968">
    <property type="protein sequence ID" value="BAJ31883.1"/>
    <property type="molecule type" value="Genomic_DNA"/>
</dbReference>
<feature type="domain" description="PRC-barrel" evidence="2">
    <location>
        <begin position="12"/>
        <end position="75"/>
    </location>
</feature>
<dbReference type="InterPro" id="IPR052967">
    <property type="entry name" value="Stress_Response_Assoc"/>
</dbReference>
<dbReference type="Pfam" id="PF05239">
    <property type="entry name" value="PRC"/>
    <property type="match status" value="1"/>
</dbReference>
<protein>
    <recommendedName>
        <fullName evidence="6">DUF2382 domain-containing protein</fullName>
    </recommendedName>
</protein>
<feature type="compositionally biased region" description="Basic and acidic residues" evidence="1">
    <location>
        <begin position="309"/>
        <end position="325"/>
    </location>
</feature>
<dbReference type="InterPro" id="IPR027275">
    <property type="entry name" value="PRC-brl_dom"/>
</dbReference>
<evidence type="ECO:0000256" key="1">
    <source>
        <dbReference type="SAM" id="MobiDB-lite"/>
    </source>
</evidence>
<dbReference type="PANTHER" id="PTHR38463">
    <property type="entry name" value="STRESS RESPONSE PROTEIN YSNF"/>
    <property type="match status" value="1"/>
</dbReference>
<dbReference type="GO" id="GO:0019684">
    <property type="term" value="P:photosynthesis, light reaction"/>
    <property type="evidence" value="ECO:0007669"/>
    <property type="project" value="InterPro"/>
</dbReference>
<name>E4N149_KITSK</name>
<dbReference type="eggNOG" id="COG3861">
    <property type="taxonomic scope" value="Bacteria"/>
</dbReference>
<proteinExistence type="predicted"/>
<dbReference type="Gene3D" id="3.90.50.10">
    <property type="entry name" value="Photosynthetic Reaction Center, subunit H, domain 2"/>
    <property type="match status" value="1"/>
</dbReference>
<dbReference type="InterPro" id="IPR014747">
    <property type="entry name" value="Bac_photo_RC_H_C"/>
</dbReference>
<feature type="compositionally biased region" description="Low complexity" evidence="1">
    <location>
        <begin position="132"/>
        <end position="149"/>
    </location>
</feature>
<feature type="region of interest" description="Disordered" evidence="1">
    <location>
        <begin position="117"/>
        <end position="215"/>
    </location>
</feature>
<dbReference type="STRING" id="452652.KSE_61170"/>
<evidence type="ECO:0000313" key="4">
    <source>
        <dbReference type="EMBL" id="BAJ31883.1"/>
    </source>
</evidence>
<feature type="domain" description="DUF2382" evidence="3">
    <location>
        <begin position="213"/>
        <end position="324"/>
    </location>
</feature>
<feature type="compositionally biased region" description="Polar residues" evidence="1">
    <location>
        <begin position="1"/>
        <end position="16"/>
    </location>
</feature>
<dbReference type="HOGENOM" id="CLU_050193_1_0_11"/>
<dbReference type="PANTHER" id="PTHR38463:SF1">
    <property type="entry name" value="STRESS RESPONSE PROTEIN YSNF"/>
    <property type="match status" value="1"/>
</dbReference>
<feature type="compositionally biased region" description="Gly residues" evidence="1">
    <location>
        <begin position="117"/>
        <end position="131"/>
    </location>
</feature>
<evidence type="ECO:0000313" key="5">
    <source>
        <dbReference type="Proteomes" id="UP000007076"/>
    </source>
</evidence>
<feature type="region of interest" description="Disordered" evidence="1">
    <location>
        <begin position="1"/>
        <end position="21"/>
    </location>
</feature>
<feature type="compositionally biased region" description="Low complexity" evidence="1">
    <location>
        <begin position="164"/>
        <end position="186"/>
    </location>
</feature>
<dbReference type="Proteomes" id="UP000007076">
    <property type="component" value="Chromosome"/>
</dbReference>
<dbReference type="AlphaFoldDB" id="E4N149"/>
<feature type="compositionally biased region" description="Low complexity" evidence="1">
    <location>
        <begin position="196"/>
        <end position="207"/>
    </location>
</feature>
<evidence type="ECO:0000259" key="3">
    <source>
        <dbReference type="Pfam" id="PF09557"/>
    </source>
</evidence>
<dbReference type="RefSeq" id="WP_014139179.1">
    <property type="nucleotide sequence ID" value="NC_016109.1"/>
</dbReference>
<dbReference type="InterPro" id="IPR011033">
    <property type="entry name" value="PRC_barrel-like_sf"/>
</dbReference>
<reference evidence="4 5" key="1">
    <citation type="journal article" date="2010" name="DNA Res.">
        <title>Genome sequence of Kitasatospora setae NBRC 14216T: an evolutionary snapshot of the family Streptomycetaceae.</title>
        <authorList>
            <person name="Ichikawa N."/>
            <person name="Oguchi A."/>
            <person name="Ikeda H."/>
            <person name="Ishikawa J."/>
            <person name="Kitani S."/>
            <person name="Watanabe Y."/>
            <person name="Nakamura S."/>
            <person name="Katano Y."/>
            <person name="Kishi E."/>
            <person name="Sasagawa M."/>
            <person name="Ankai A."/>
            <person name="Fukui S."/>
            <person name="Hashimoto Y."/>
            <person name="Kamata S."/>
            <person name="Otoguro M."/>
            <person name="Tanikawa S."/>
            <person name="Nihira T."/>
            <person name="Horinouchi S."/>
            <person name="Ohnishi Y."/>
            <person name="Hayakawa M."/>
            <person name="Kuzuyama T."/>
            <person name="Arisawa A."/>
            <person name="Nomoto F."/>
            <person name="Miura H."/>
            <person name="Takahashi Y."/>
            <person name="Fujita N."/>
        </authorList>
    </citation>
    <scope>NUCLEOTIDE SEQUENCE [LARGE SCALE GENOMIC DNA]</scope>
    <source>
        <strain evidence="5">ATCC 33774 / DSM 43861 / JCM 3304 / KCC A-0304 / NBRC 14216 / KM-6054</strain>
    </source>
</reference>
<dbReference type="KEGG" id="ksk:KSE_61170"/>
<gene>
    <name evidence="4" type="ordered locus">KSE_61170</name>
</gene>
<feature type="region of interest" description="Disordered" evidence="1">
    <location>
        <begin position="309"/>
        <end position="353"/>
    </location>
</feature>
<evidence type="ECO:0000259" key="2">
    <source>
        <dbReference type="Pfam" id="PF05239"/>
    </source>
</evidence>
<accession>E4N149</accession>
<dbReference type="GO" id="GO:0030077">
    <property type="term" value="C:plasma membrane light-harvesting complex"/>
    <property type="evidence" value="ECO:0007669"/>
    <property type="project" value="InterPro"/>
</dbReference>
<dbReference type="InterPro" id="IPR019060">
    <property type="entry name" value="DUF2382"/>
</dbReference>
<evidence type="ECO:0008006" key="6">
    <source>
        <dbReference type="Google" id="ProtNLM"/>
    </source>
</evidence>
<dbReference type="SUPFAM" id="SSF50346">
    <property type="entry name" value="PRC-barrel domain"/>
    <property type="match status" value="1"/>
</dbReference>
<sequence length="353" mass="37467">MITEQQFRSVPDQTVQDAEGEKIGKAGRLYLDDATGKPEWVSVKTGWFGSGETFVPIRDARVVDGHIRVPYSKEKVKDAPNVDVDRGGHLSEQEEHRLYDHYGIAWDDAWKAANRPGEGGWAHGQQQGGTAAGAAGTVGAAGAAAGRPTAEGRVGTSPSDTRLTGTPAAPVAPTTAAAAGKSSGPAGASGPGAKGAPGAAGTRGAAARGDDAMTRSEERMRVGVERYETGHARLRKYVVTEEERQTVPVRHEEVRVEREPITEANRGEALSGEPISEAEYDVTLHGERPVVRTEAVPVERVRLVTEEHVEQRTVTGEVRKERIEAELPDGGPDGARKPPPATGKDAPGQGRHR</sequence>
<keyword evidence="5" id="KW-1185">Reference proteome</keyword>
<dbReference type="PATRIC" id="fig|452652.3.peg.6130"/>